<evidence type="ECO:0000313" key="6">
    <source>
        <dbReference type="EMBL" id="RZD15411.1"/>
    </source>
</evidence>
<evidence type="ECO:0000256" key="3">
    <source>
        <dbReference type="PIRSR" id="PIRSR004848-1"/>
    </source>
</evidence>
<comment type="caution">
    <text evidence="6">The sequence shown here is derived from an EMBL/GenBank/DDBJ whole genome shotgun (WGS) entry which is preliminary data.</text>
</comment>
<protein>
    <recommendedName>
        <fullName evidence="2">Pyridoxal phosphate homeostasis protein</fullName>
        <shortName evidence="2">PLP homeostasis protein</shortName>
    </recommendedName>
</protein>
<dbReference type="SUPFAM" id="SSF51419">
    <property type="entry name" value="PLP-binding barrel"/>
    <property type="match status" value="1"/>
</dbReference>
<dbReference type="Gene3D" id="3.20.20.10">
    <property type="entry name" value="Alanine racemase"/>
    <property type="match status" value="1"/>
</dbReference>
<evidence type="ECO:0000256" key="1">
    <source>
        <dbReference type="ARBA" id="ARBA00022898"/>
    </source>
</evidence>
<comment type="cofactor">
    <cofactor evidence="3">
        <name>pyridoxal 5'-phosphate</name>
        <dbReference type="ChEBI" id="CHEBI:597326"/>
    </cofactor>
</comment>
<gene>
    <name evidence="6" type="ORF">EVJ47_03830</name>
</gene>
<accession>A0A519BDR2</accession>
<feature type="domain" description="Alanine racemase N-terminal" evidence="5">
    <location>
        <begin position="46"/>
        <end position="232"/>
    </location>
</feature>
<organism evidence="6 7">
    <name type="scientific">Candidatus Acidulodesulfobacterium ferriphilum</name>
    <dbReference type="NCBI Taxonomy" id="2597223"/>
    <lineage>
        <taxon>Bacteria</taxon>
        <taxon>Deltaproteobacteria</taxon>
        <taxon>Candidatus Acidulodesulfobacterales</taxon>
        <taxon>Candidatus Acidulodesulfobacterium</taxon>
    </lineage>
</organism>
<dbReference type="Pfam" id="PF01168">
    <property type="entry name" value="Ala_racemase_N"/>
    <property type="match status" value="1"/>
</dbReference>
<evidence type="ECO:0000259" key="5">
    <source>
        <dbReference type="Pfam" id="PF01168"/>
    </source>
</evidence>
<dbReference type="Proteomes" id="UP000320813">
    <property type="component" value="Unassembled WGS sequence"/>
</dbReference>
<sequence>MPESSLVIADNIKNINVKVKTAAVKSGRDFSDITILAASKTRSPGEILEAFNCGIKVFGENYVQEFLSKFELLAGYKDLRWHIIGHLQKNKVKYITGKVDLIHSIDSVPLAKAVENRGVSQNIVADILIEVNLAGEKTKNGATIDETYNLVKEINKLQGLRLKGLMAMPPLEKNNRKYFKSLRELLKDINDKGIYKEKLSTLSMGTSGDFEEAIEEGATIIRLGTVIFGSRPPKVKSA</sequence>
<reference evidence="6 7" key="1">
    <citation type="submission" date="2019-01" db="EMBL/GenBank/DDBJ databases">
        <title>Insights into ecological role of a new deltaproteobacterial order Candidatus Sinidesulfobacterales (Sva0485) by metagenomics and metatranscriptomics.</title>
        <authorList>
            <person name="Tan S."/>
            <person name="Liu J."/>
            <person name="Fang Y."/>
            <person name="Hedlund B.P."/>
            <person name="Lian Z.H."/>
            <person name="Huang L.Y."/>
            <person name="Li J.T."/>
            <person name="Huang L.N."/>
            <person name="Li W.J."/>
            <person name="Jiang H.C."/>
            <person name="Dong H.L."/>
            <person name="Shu W.S."/>
        </authorList>
    </citation>
    <scope>NUCLEOTIDE SEQUENCE [LARGE SCALE GENOMIC DNA]</scope>
    <source>
        <strain evidence="6">AP3</strain>
    </source>
</reference>
<dbReference type="PIRSF" id="PIRSF004848">
    <property type="entry name" value="YBL036c_PLPDEIII"/>
    <property type="match status" value="1"/>
</dbReference>
<name>A0A519BDR2_9DELT</name>
<dbReference type="FunFam" id="3.20.20.10:FF:000018">
    <property type="entry name" value="Pyridoxal phosphate homeostasis protein"/>
    <property type="match status" value="1"/>
</dbReference>
<evidence type="ECO:0000313" key="7">
    <source>
        <dbReference type="Proteomes" id="UP000320813"/>
    </source>
</evidence>
<keyword evidence="1 2" id="KW-0663">Pyridoxal phosphate</keyword>
<dbReference type="NCBIfam" id="TIGR00044">
    <property type="entry name" value="YggS family pyridoxal phosphate-dependent enzyme"/>
    <property type="match status" value="1"/>
</dbReference>
<feature type="modified residue" description="N6-(pyridoxal phosphate)lysine" evidence="2 3">
    <location>
        <position position="40"/>
    </location>
</feature>
<dbReference type="EMBL" id="SGBD01000001">
    <property type="protein sequence ID" value="RZD15411.1"/>
    <property type="molecule type" value="Genomic_DNA"/>
</dbReference>
<dbReference type="PANTHER" id="PTHR10146:SF14">
    <property type="entry name" value="PYRIDOXAL PHOSPHATE HOMEOSTASIS PROTEIN"/>
    <property type="match status" value="1"/>
</dbReference>
<dbReference type="PANTHER" id="PTHR10146">
    <property type="entry name" value="PROLINE SYNTHETASE CO-TRANSCRIBED BACTERIAL HOMOLOG PROTEIN"/>
    <property type="match status" value="1"/>
</dbReference>
<dbReference type="InterPro" id="IPR001608">
    <property type="entry name" value="Ala_racemase_N"/>
</dbReference>
<dbReference type="InterPro" id="IPR011078">
    <property type="entry name" value="PyrdxlP_homeostasis"/>
</dbReference>
<proteinExistence type="inferred from homology"/>
<dbReference type="InterPro" id="IPR029066">
    <property type="entry name" value="PLP-binding_barrel"/>
</dbReference>
<comment type="function">
    <text evidence="2">Pyridoxal 5'-phosphate (PLP)-binding protein, which is involved in PLP homeostasis.</text>
</comment>
<dbReference type="GO" id="GO:0030170">
    <property type="term" value="F:pyridoxal phosphate binding"/>
    <property type="evidence" value="ECO:0007669"/>
    <property type="project" value="UniProtKB-UniRule"/>
</dbReference>
<dbReference type="AlphaFoldDB" id="A0A519BDR2"/>
<dbReference type="CDD" id="cd00635">
    <property type="entry name" value="PLPDE_III_YBL036c_like"/>
    <property type="match status" value="1"/>
</dbReference>
<comment type="similarity">
    <text evidence="2 4">Belongs to the pyridoxal phosphate-binding protein YggS/PROSC family.</text>
</comment>
<evidence type="ECO:0000256" key="4">
    <source>
        <dbReference type="RuleBase" id="RU004514"/>
    </source>
</evidence>
<evidence type="ECO:0000256" key="2">
    <source>
        <dbReference type="HAMAP-Rule" id="MF_02087"/>
    </source>
</evidence>
<dbReference type="HAMAP" id="MF_02087">
    <property type="entry name" value="PLP_homeostasis"/>
    <property type="match status" value="1"/>
</dbReference>